<dbReference type="Pfam" id="PF13432">
    <property type="entry name" value="TPR_16"/>
    <property type="match status" value="6"/>
</dbReference>
<protein>
    <submittedName>
        <fullName evidence="3">Tetratricopeptide repeat protein</fullName>
    </submittedName>
</protein>
<name>A0ABT0UGE9_9BACT</name>
<keyword evidence="1" id="KW-0802">TPR repeat</keyword>
<dbReference type="Proteomes" id="UP001202961">
    <property type="component" value="Unassembled WGS sequence"/>
</dbReference>
<dbReference type="InterPro" id="IPR019734">
    <property type="entry name" value="TPR_rpt"/>
</dbReference>
<gene>
    <name evidence="3" type="ORF">NB063_31585</name>
</gene>
<dbReference type="InterPro" id="IPR011990">
    <property type="entry name" value="TPR-like_helical_dom_sf"/>
</dbReference>
<comment type="caution">
    <text evidence="3">The sequence shown here is derived from an EMBL/GenBank/DDBJ whole genome shotgun (WGS) entry which is preliminary data.</text>
</comment>
<dbReference type="Pfam" id="PF13174">
    <property type="entry name" value="TPR_6"/>
    <property type="match status" value="4"/>
</dbReference>
<organism evidence="3 4">
    <name type="scientific">Aporhodopirellula aestuarii</name>
    <dbReference type="NCBI Taxonomy" id="2950107"/>
    <lineage>
        <taxon>Bacteria</taxon>
        <taxon>Pseudomonadati</taxon>
        <taxon>Planctomycetota</taxon>
        <taxon>Planctomycetia</taxon>
        <taxon>Pirellulales</taxon>
        <taxon>Pirellulaceae</taxon>
        <taxon>Aporhodopirellula</taxon>
    </lineage>
</organism>
<accession>A0ABT0UGE9</accession>
<feature type="repeat" description="TPR" evidence="1">
    <location>
        <begin position="692"/>
        <end position="725"/>
    </location>
</feature>
<dbReference type="PANTHER" id="PTHR37423">
    <property type="entry name" value="SOLUBLE LYTIC MUREIN TRANSGLYCOSYLASE-RELATED"/>
    <property type="match status" value="1"/>
</dbReference>
<feature type="repeat" description="TPR" evidence="1">
    <location>
        <begin position="81"/>
        <end position="114"/>
    </location>
</feature>
<sequence>HYLGVCYMQTDPPDLMEAARSFGIALQTAKYELREESLSNRGWCFYALAISKPNADKGLLGESLSAYKQLLLENPKSQYRDRAYFYAGEAAYSMGDLKQAIEYYSKLLQMEDIEKSPLRCDALYARGIAQEESDDFEAATKSYEQLLDACIETDLVVDVQLRLGDIHLFADRFDRAIEMFQKVIDDTTGLANDDDRAHALFRQAFSFAKLKKSNEAAKRYEQLVKDFPNSQYTSAAMLAAAQTHYQSGQMEAAADGFQQLLGSDDAGAATEAAHWLARIDLARAAASPAGSPEVTQAAESAYKVASSQLDAGAEGEYAVSLRLDAAEALSFQNDKLADALAAFEEIANNYPTSPLAPRAIYNGAFTALQLGRHDRAIRLADDFTKRYSDHTLASDAAFISAEARLLSGDAEEAAELYQKLIDDPSQRDNSQRVQWILRGATAYNSSDQPARTADLISSELDNISDRSLRAEALLLAGQAQLKNGDANAAAEAFKASREADPQWARSDEAFLLAGEAHLKADNREAAIGIWRELIASSPDSKMADQARFKLGQLASDSGDYVEAIEQFTPVIESKRDPALLPFALYGKGWAQMSLGNYAAAVKTLGETIDQFPDHAIVDDALLARGISFRNLSDYEDSAIDLNRFLETQPSGILLGHGLYELALVRQNQGRPEQAAERLSELVAEVPDYPGMDKVIYELGWSLKEAGDEEKAIEQFQTLISKYPDNAMVSEAAYFVGQKHYGDEQWLEAAKSFEVAAKPDADGSSERNELLEKSLYRLGWSYFKAENYLAAEAAFVRQFREANNGPLILDAMMMVGESRFKQNKFDTALRAYSMARDKIEADNDTAQTLRDDAERQVRELTLLHGGQSAAQMKDWETAIDWYDELRSRFPATTYLPQVFYETGFAHQQSGNEAQALKLYSQVADNYRNELAARARFMMGEIHFANKSYAEAIPEFQRVMYGFGADKAPDAIKNWQAKSGFEAGRCAESLYDVAKTESAKQKARGYAVRFYEYVVDKHSEHELAKQSRERLKTLKGQ</sequence>
<evidence type="ECO:0000256" key="1">
    <source>
        <dbReference type="PROSITE-ProRule" id="PRU00339"/>
    </source>
</evidence>
<feature type="non-terminal residue" evidence="3">
    <location>
        <position position="1"/>
    </location>
</feature>
<dbReference type="SUPFAM" id="SSF48452">
    <property type="entry name" value="TPR-like"/>
    <property type="match status" value="5"/>
</dbReference>
<evidence type="ECO:0000256" key="2">
    <source>
        <dbReference type="SAM" id="Coils"/>
    </source>
</evidence>
<keyword evidence="2" id="KW-0175">Coiled coil</keyword>
<reference evidence="3 4" key="1">
    <citation type="journal article" date="2022" name="Syst. Appl. Microbiol.">
        <title>Rhodopirellula aestuarii sp. nov., a novel member of the genus Rhodopirellula isolated from brackish sediments collected in the Tagus River estuary, Portugal.</title>
        <authorList>
            <person name="Vitorino I.R."/>
            <person name="Klimek D."/>
            <person name="Calusinska M."/>
            <person name="Lobo-da-Cunha A."/>
            <person name="Vasconcelos V."/>
            <person name="Lage O.M."/>
        </authorList>
    </citation>
    <scope>NUCLEOTIDE SEQUENCE [LARGE SCALE GENOMIC DNA]</scope>
    <source>
        <strain evidence="3 4">ICT_H3.1</strain>
    </source>
</reference>
<dbReference type="EMBL" id="JAMQBK010000139">
    <property type="protein sequence ID" value="MCM2375188.1"/>
    <property type="molecule type" value="Genomic_DNA"/>
</dbReference>
<dbReference type="PROSITE" id="PS50005">
    <property type="entry name" value="TPR"/>
    <property type="match status" value="3"/>
</dbReference>
<dbReference type="PANTHER" id="PTHR37423:SF2">
    <property type="entry name" value="MEMBRANE-BOUND LYTIC MUREIN TRANSGLYCOSYLASE C"/>
    <property type="match status" value="1"/>
</dbReference>
<feature type="repeat" description="TPR" evidence="1">
    <location>
        <begin position="470"/>
        <end position="503"/>
    </location>
</feature>
<feature type="coiled-coil region" evidence="2">
    <location>
        <begin position="835"/>
        <end position="862"/>
    </location>
</feature>
<evidence type="ECO:0000313" key="4">
    <source>
        <dbReference type="Proteomes" id="UP001202961"/>
    </source>
</evidence>
<evidence type="ECO:0000313" key="3">
    <source>
        <dbReference type="EMBL" id="MCM2375188.1"/>
    </source>
</evidence>
<dbReference type="Gene3D" id="1.25.40.10">
    <property type="entry name" value="Tetratricopeptide repeat domain"/>
    <property type="match status" value="8"/>
</dbReference>
<dbReference type="RefSeq" id="WP_250933771.1">
    <property type="nucleotide sequence ID" value="NZ_JAMQBK010000139.1"/>
</dbReference>
<proteinExistence type="predicted"/>
<dbReference type="SMART" id="SM00028">
    <property type="entry name" value="TPR"/>
    <property type="match status" value="16"/>
</dbReference>
<keyword evidence="4" id="KW-1185">Reference proteome</keyword>